<keyword evidence="1" id="KW-1133">Transmembrane helix</keyword>
<protein>
    <submittedName>
        <fullName evidence="2">Uncharacterized protein</fullName>
    </submittedName>
</protein>
<evidence type="ECO:0000256" key="1">
    <source>
        <dbReference type="SAM" id="Phobius"/>
    </source>
</evidence>
<evidence type="ECO:0000313" key="3">
    <source>
        <dbReference type="Proteomes" id="UP000567922"/>
    </source>
</evidence>
<dbReference type="EMBL" id="JACHWS010000001">
    <property type="protein sequence ID" value="MBB3035977.1"/>
    <property type="molecule type" value="Genomic_DNA"/>
</dbReference>
<keyword evidence="3" id="KW-1185">Reference proteome</keyword>
<organism evidence="2 3">
    <name type="scientific">Hoyosella altamirensis</name>
    <dbReference type="NCBI Taxonomy" id="616997"/>
    <lineage>
        <taxon>Bacteria</taxon>
        <taxon>Bacillati</taxon>
        <taxon>Actinomycetota</taxon>
        <taxon>Actinomycetes</taxon>
        <taxon>Mycobacteriales</taxon>
        <taxon>Hoyosellaceae</taxon>
        <taxon>Hoyosella</taxon>
    </lineage>
</organism>
<accession>A0A839RHW9</accession>
<dbReference type="OrthoDB" id="4731917at2"/>
<proteinExistence type="predicted"/>
<gene>
    <name evidence="2" type="ORF">FHU29_000411</name>
</gene>
<dbReference type="AlphaFoldDB" id="A0A839RHW9"/>
<dbReference type="RefSeq" id="WP_064439652.1">
    <property type="nucleotide sequence ID" value="NZ_BDDI01000005.1"/>
</dbReference>
<dbReference type="Proteomes" id="UP000567922">
    <property type="component" value="Unassembled WGS sequence"/>
</dbReference>
<name>A0A839RHW9_9ACTN</name>
<keyword evidence="1" id="KW-0812">Transmembrane</keyword>
<comment type="caution">
    <text evidence="2">The sequence shown here is derived from an EMBL/GenBank/DDBJ whole genome shotgun (WGS) entry which is preliminary data.</text>
</comment>
<feature type="transmembrane region" description="Helical" evidence="1">
    <location>
        <begin position="32"/>
        <end position="49"/>
    </location>
</feature>
<sequence length="146" mass="15439">MNAPDETGEDYDDDAATGVQHMSEVRAGNGKLVTLTLLGVLMVLGLIAGQCSGWSGSSGDGSVAVTRFMAVSICEDAVKNRLRAPATAQFPDPLAIPESGNRWRVQGAVDAQNAFGALVRSDYECHAWLDADGDTVRGRVVSMVQR</sequence>
<keyword evidence="1" id="KW-0472">Membrane</keyword>
<evidence type="ECO:0000313" key="2">
    <source>
        <dbReference type="EMBL" id="MBB3035977.1"/>
    </source>
</evidence>
<reference evidence="2 3" key="1">
    <citation type="submission" date="2020-08" db="EMBL/GenBank/DDBJ databases">
        <title>Sequencing the genomes of 1000 actinobacteria strains.</title>
        <authorList>
            <person name="Klenk H.-P."/>
        </authorList>
    </citation>
    <scope>NUCLEOTIDE SEQUENCE [LARGE SCALE GENOMIC DNA]</scope>
    <source>
        <strain evidence="2 3">DSM 45258</strain>
    </source>
</reference>